<protein>
    <submittedName>
        <fullName evidence="1">Putative exosortase-associated protein (TIGR04073 family)</fullName>
    </submittedName>
</protein>
<gene>
    <name evidence="1" type="ORF">EI77_00262</name>
</gene>
<keyword evidence="2" id="KW-1185">Reference proteome</keyword>
<dbReference type="AlphaFoldDB" id="A0A4R7SP29"/>
<reference evidence="1 2" key="1">
    <citation type="submission" date="2019-03" db="EMBL/GenBank/DDBJ databases">
        <title>Genomic Encyclopedia of Archaeal and Bacterial Type Strains, Phase II (KMG-II): from individual species to whole genera.</title>
        <authorList>
            <person name="Goeker M."/>
        </authorList>
    </citation>
    <scope>NUCLEOTIDE SEQUENCE [LARGE SCALE GENOMIC DNA]</scope>
    <source>
        <strain evidence="1 2">ATCC 25309</strain>
    </source>
</reference>
<accession>A0A4R7SP29</accession>
<evidence type="ECO:0000313" key="2">
    <source>
        <dbReference type="Proteomes" id="UP000295662"/>
    </source>
</evidence>
<proteinExistence type="predicted"/>
<name>A0A4R7SP29_9BACT</name>
<comment type="caution">
    <text evidence="1">The sequence shown here is derived from an EMBL/GenBank/DDBJ whole genome shotgun (WGS) entry which is preliminary data.</text>
</comment>
<dbReference type="EMBL" id="SOCA01000001">
    <property type="protein sequence ID" value="TDU80960.1"/>
    <property type="molecule type" value="Genomic_DNA"/>
</dbReference>
<dbReference type="OrthoDB" id="197415at2"/>
<dbReference type="NCBIfam" id="TIGR04073">
    <property type="entry name" value="exo_TIGR04073"/>
    <property type="match status" value="1"/>
</dbReference>
<dbReference type="Proteomes" id="UP000295662">
    <property type="component" value="Unassembled WGS sequence"/>
</dbReference>
<dbReference type="InterPro" id="IPR023824">
    <property type="entry name" value="CHP04073_exosortase-affil"/>
</dbReference>
<evidence type="ECO:0000313" key="1">
    <source>
        <dbReference type="EMBL" id="TDU80960.1"/>
    </source>
</evidence>
<sequence length="175" mass="20574">MDRRNHPIQAVYWGGWKKVRILLARCPLNLITLYNRMKKRIALILLSAMTLCGVAYADIQSPPGHHYNWSRKLSRGMGNILYGWTEPFNVWQRTVKTDGGHAAFMDFFVEGIKRITVRAGYGVYEMATFPFPTYKLTYRPPYYRKPQIDPWWGYTEFSPELGFMSQTDYTRTQGW</sequence>
<organism evidence="1 2">
    <name type="scientific">Prosthecobacter fusiformis</name>
    <dbReference type="NCBI Taxonomy" id="48464"/>
    <lineage>
        <taxon>Bacteria</taxon>
        <taxon>Pseudomonadati</taxon>
        <taxon>Verrucomicrobiota</taxon>
        <taxon>Verrucomicrobiia</taxon>
        <taxon>Verrucomicrobiales</taxon>
        <taxon>Verrucomicrobiaceae</taxon>
        <taxon>Prosthecobacter</taxon>
    </lineage>
</organism>